<sequence>MVCTCIVPGCSARTRKIHGVSFHGLPKELELCKKWLRAINSPKFGEDTAIEALKNLKVCSLHFKPEDFEPNPLGAKRPALLKTAIPAIFTLPDDDDKEPGTSGTSSAGSASCAKRICLESTCPSLDTSASTLEGETDESYQLESTLTSSSSEDGVKEDWSGKKIIVNESSLMSLFKFCQMCGKPISSKTVYDAGAQRSVKWTCLGGHSGTWKSSPDVRGMPEVNVLSAAAVLFRVGTYTKLSDWCRTMGVQMIGSSLTQPQPPLPPNIAPVPKPPKEAATSSFKSRF</sequence>
<evidence type="ECO:0000256" key="8">
    <source>
        <dbReference type="ARBA" id="ARBA00023125"/>
    </source>
</evidence>
<evidence type="ECO:0000256" key="14">
    <source>
        <dbReference type="SAM" id="MobiDB-lite"/>
    </source>
</evidence>
<comment type="subcellular location">
    <subcellularLocation>
        <location evidence="1 13">Nucleus</location>
        <location evidence="1 13">Nucleoplasm</location>
    </subcellularLocation>
</comment>
<feature type="compositionally biased region" description="Low complexity" evidence="14">
    <location>
        <begin position="142"/>
        <end position="152"/>
    </location>
</feature>
<comment type="similarity">
    <text evidence="2 13">Belongs to the THAP1 family.</text>
</comment>
<comment type="function">
    <text evidence="13">DNA-binding transcription regulator that regulates endothelial cell proliferation and G1/S cell-cycle progression. Specifically binds the 5'-[AT]NTNN[GT]GGCA[AGT]-3' core DNA sequence and acts by modulating expression of pRB-E2F cell-cycle target genes.</text>
</comment>
<keyword evidence="11 13" id="KW-0131">Cell cycle</keyword>
<dbReference type="AlphaFoldDB" id="A0AA47P8F3"/>
<keyword evidence="8 12" id="KW-0238">DNA-binding</keyword>
<dbReference type="GO" id="GO:0003700">
    <property type="term" value="F:DNA-binding transcription factor activity"/>
    <property type="evidence" value="ECO:0007669"/>
    <property type="project" value="UniProtKB-UniRule"/>
</dbReference>
<keyword evidence="10 13" id="KW-0539">Nucleus</keyword>
<protein>
    <recommendedName>
        <fullName evidence="13">THAP domain-containing protein 1</fullName>
    </recommendedName>
</protein>
<evidence type="ECO:0000256" key="9">
    <source>
        <dbReference type="ARBA" id="ARBA00023163"/>
    </source>
</evidence>
<evidence type="ECO:0000313" key="17">
    <source>
        <dbReference type="Proteomes" id="UP001174136"/>
    </source>
</evidence>
<evidence type="ECO:0000256" key="7">
    <source>
        <dbReference type="ARBA" id="ARBA00023054"/>
    </source>
</evidence>
<accession>A0AA47P8F3</accession>
<feature type="domain" description="THAP-type" evidence="15">
    <location>
        <begin position="1"/>
        <end position="89"/>
    </location>
</feature>
<feature type="compositionally biased region" description="Pro residues" evidence="14">
    <location>
        <begin position="260"/>
        <end position="273"/>
    </location>
</feature>
<dbReference type="PANTHER" id="PTHR46600">
    <property type="entry name" value="THAP DOMAIN-CONTAINING"/>
    <property type="match status" value="1"/>
</dbReference>
<keyword evidence="3" id="KW-0479">Metal-binding</keyword>
<proteinExistence type="inferred from homology"/>
<dbReference type="GO" id="GO:0043565">
    <property type="term" value="F:sequence-specific DNA binding"/>
    <property type="evidence" value="ECO:0007669"/>
    <property type="project" value="UniProtKB-UniRule"/>
</dbReference>
<dbReference type="GO" id="GO:0008270">
    <property type="term" value="F:zinc ion binding"/>
    <property type="evidence" value="ECO:0007669"/>
    <property type="project" value="UniProtKB-KW"/>
</dbReference>
<evidence type="ECO:0000313" key="16">
    <source>
        <dbReference type="EMBL" id="KAK0152075.1"/>
    </source>
</evidence>
<dbReference type="PROSITE" id="PS50950">
    <property type="entry name" value="ZF_THAP"/>
    <property type="match status" value="1"/>
</dbReference>
<evidence type="ECO:0000256" key="4">
    <source>
        <dbReference type="ARBA" id="ARBA00022771"/>
    </source>
</evidence>
<evidence type="ECO:0000256" key="3">
    <source>
        <dbReference type="ARBA" id="ARBA00022723"/>
    </source>
</evidence>
<dbReference type="SUPFAM" id="SSF57716">
    <property type="entry name" value="Glucocorticoid receptor-like (DNA-binding domain)"/>
    <property type="match status" value="1"/>
</dbReference>
<dbReference type="Pfam" id="PF05485">
    <property type="entry name" value="THAP"/>
    <property type="match status" value="1"/>
</dbReference>
<keyword evidence="7 13" id="KW-0175">Coiled coil</keyword>
<evidence type="ECO:0000256" key="6">
    <source>
        <dbReference type="ARBA" id="ARBA00023015"/>
    </source>
</evidence>
<dbReference type="PANTHER" id="PTHR46600:SF1">
    <property type="entry name" value="THAP DOMAIN-CONTAINING PROTEIN 1"/>
    <property type="match status" value="1"/>
</dbReference>
<evidence type="ECO:0000256" key="10">
    <source>
        <dbReference type="ARBA" id="ARBA00023242"/>
    </source>
</evidence>
<feature type="region of interest" description="Disordered" evidence="14">
    <location>
        <begin position="128"/>
        <end position="154"/>
    </location>
</feature>
<evidence type="ECO:0000259" key="15">
    <source>
        <dbReference type="PROSITE" id="PS50950"/>
    </source>
</evidence>
<dbReference type="InterPro" id="IPR006612">
    <property type="entry name" value="THAP_Znf"/>
</dbReference>
<feature type="region of interest" description="Disordered" evidence="14">
    <location>
        <begin position="256"/>
        <end position="287"/>
    </location>
</feature>
<gene>
    <name evidence="16" type="ORF">N1851_006560</name>
</gene>
<dbReference type="Gene3D" id="6.20.210.20">
    <property type="entry name" value="THAP domain"/>
    <property type="match status" value="1"/>
</dbReference>
<dbReference type="GO" id="GO:0001935">
    <property type="term" value="P:endothelial cell proliferation"/>
    <property type="evidence" value="ECO:0007669"/>
    <property type="project" value="UniProtKB-UniRule"/>
</dbReference>
<name>A0AA47P8F3_MERPO</name>
<dbReference type="SMART" id="SM00692">
    <property type="entry name" value="DM3"/>
    <property type="match status" value="1"/>
</dbReference>
<keyword evidence="17" id="KW-1185">Reference proteome</keyword>
<evidence type="ECO:0000256" key="2">
    <source>
        <dbReference type="ARBA" id="ARBA00006177"/>
    </source>
</evidence>
<organism evidence="16 17">
    <name type="scientific">Merluccius polli</name>
    <name type="common">Benguela hake</name>
    <name type="synonym">Merluccius cadenati</name>
    <dbReference type="NCBI Taxonomy" id="89951"/>
    <lineage>
        <taxon>Eukaryota</taxon>
        <taxon>Metazoa</taxon>
        <taxon>Chordata</taxon>
        <taxon>Craniata</taxon>
        <taxon>Vertebrata</taxon>
        <taxon>Euteleostomi</taxon>
        <taxon>Actinopterygii</taxon>
        <taxon>Neopterygii</taxon>
        <taxon>Teleostei</taxon>
        <taxon>Neoteleostei</taxon>
        <taxon>Acanthomorphata</taxon>
        <taxon>Zeiogadaria</taxon>
        <taxon>Gadariae</taxon>
        <taxon>Gadiformes</taxon>
        <taxon>Gadoidei</taxon>
        <taxon>Merlucciidae</taxon>
        <taxon>Merluccius</taxon>
    </lineage>
</organism>
<dbReference type="EMBL" id="JAOPHQ010001143">
    <property type="protein sequence ID" value="KAK0152075.1"/>
    <property type="molecule type" value="Genomic_DNA"/>
</dbReference>
<evidence type="ECO:0000256" key="11">
    <source>
        <dbReference type="ARBA" id="ARBA00023306"/>
    </source>
</evidence>
<evidence type="ECO:0000256" key="5">
    <source>
        <dbReference type="ARBA" id="ARBA00022833"/>
    </source>
</evidence>
<dbReference type="InterPro" id="IPR026516">
    <property type="entry name" value="THAP1/10"/>
</dbReference>
<evidence type="ECO:0000256" key="12">
    <source>
        <dbReference type="PROSITE-ProRule" id="PRU00309"/>
    </source>
</evidence>
<keyword evidence="4 12" id="KW-0863">Zinc-finger</keyword>
<reference evidence="16" key="1">
    <citation type="journal article" date="2023" name="Front. Mar. Sci.">
        <title>A new Merluccius polli reference genome to investigate the effects of global change in West African waters.</title>
        <authorList>
            <person name="Mateo J.L."/>
            <person name="Blanco-Fernandez C."/>
            <person name="Garcia-Vazquez E."/>
            <person name="Machado-Schiaffino G."/>
        </authorList>
    </citation>
    <scope>NUCLEOTIDE SEQUENCE</scope>
    <source>
        <strain evidence="16">C29</strain>
        <tissue evidence="16">Fin</tissue>
    </source>
</reference>
<comment type="caution">
    <text evidence="16">The sequence shown here is derived from an EMBL/GenBank/DDBJ whole genome shotgun (WGS) entry which is preliminary data.</text>
</comment>
<dbReference type="SMART" id="SM00980">
    <property type="entry name" value="THAP"/>
    <property type="match status" value="1"/>
</dbReference>
<dbReference type="Proteomes" id="UP001174136">
    <property type="component" value="Unassembled WGS sequence"/>
</dbReference>
<keyword evidence="5" id="KW-0862">Zinc</keyword>
<dbReference type="GO" id="GO:0005654">
    <property type="term" value="C:nucleoplasm"/>
    <property type="evidence" value="ECO:0007669"/>
    <property type="project" value="UniProtKB-SubCell"/>
</dbReference>
<evidence type="ECO:0000256" key="13">
    <source>
        <dbReference type="RuleBase" id="RU369073"/>
    </source>
</evidence>
<keyword evidence="9 13" id="KW-0804">Transcription</keyword>
<keyword evidence="6 13" id="KW-0805">Transcription regulation</keyword>
<evidence type="ECO:0000256" key="1">
    <source>
        <dbReference type="ARBA" id="ARBA00004642"/>
    </source>
</evidence>
<dbReference type="InterPro" id="IPR038441">
    <property type="entry name" value="THAP_Znf_sf"/>
</dbReference>